<feature type="domain" description="Carrier" evidence="14">
    <location>
        <begin position="415"/>
        <end position="492"/>
    </location>
</feature>
<keyword evidence="6" id="KW-0963">Cytoplasm</keyword>
<keyword evidence="9" id="KW-0677">Repeat</keyword>
<feature type="domain" description="Ketosynthase family 3 (KS3)" evidence="15">
    <location>
        <begin position="4732"/>
        <end position="5170"/>
    </location>
</feature>
<feature type="domain" description="PKS/mFAS DH" evidence="16">
    <location>
        <begin position="5370"/>
        <end position="5661"/>
    </location>
</feature>
<feature type="region of interest" description="N-terminal hotdog fold" evidence="12">
    <location>
        <begin position="5370"/>
        <end position="5495"/>
    </location>
</feature>
<dbReference type="InterPro" id="IPR018201">
    <property type="entry name" value="Ketoacyl_synth_AS"/>
</dbReference>
<evidence type="ECO:0000259" key="14">
    <source>
        <dbReference type="PROSITE" id="PS50075"/>
    </source>
</evidence>
<dbReference type="SUPFAM" id="SSF47336">
    <property type="entry name" value="ACP-like"/>
    <property type="match status" value="5"/>
</dbReference>
<feature type="active site" description="Proton donor; for dehydratase activity" evidence="12">
    <location>
        <position position="3940"/>
    </location>
</feature>
<dbReference type="PANTHER" id="PTHR43775">
    <property type="entry name" value="FATTY ACID SYNTHASE"/>
    <property type="match status" value="1"/>
</dbReference>
<feature type="domain" description="Carrier" evidence="14">
    <location>
        <begin position="4496"/>
        <end position="4573"/>
    </location>
</feature>
<dbReference type="SMART" id="SM00822">
    <property type="entry name" value="PKS_KR"/>
    <property type="match status" value="4"/>
</dbReference>
<dbReference type="InterPro" id="IPR006162">
    <property type="entry name" value="Ppantetheine_attach_site"/>
</dbReference>
<evidence type="ECO:0008006" key="19">
    <source>
        <dbReference type="Google" id="ProtNLM"/>
    </source>
</evidence>
<dbReference type="PROSITE" id="PS00606">
    <property type="entry name" value="KS3_1"/>
    <property type="match status" value="2"/>
</dbReference>
<dbReference type="PROSITE" id="PS50075">
    <property type="entry name" value="CARRIER"/>
    <property type="match status" value="5"/>
</dbReference>
<dbReference type="PANTHER" id="PTHR43775:SF37">
    <property type="entry name" value="SI:DKEY-61P9.11"/>
    <property type="match status" value="1"/>
</dbReference>
<keyword evidence="5" id="KW-0596">Phosphopantetheine</keyword>
<evidence type="ECO:0000256" key="6">
    <source>
        <dbReference type="ARBA" id="ARBA00022490"/>
    </source>
</evidence>
<dbReference type="InterPro" id="IPR049552">
    <property type="entry name" value="PKS_DH_N"/>
</dbReference>
<proteinExistence type="predicted"/>
<evidence type="ECO:0000256" key="7">
    <source>
        <dbReference type="ARBA" id="ARBA00022553"/>
    </source>
</evidence>
<dbReference type="InterPro" id="IPR009081">
    <property type="entry name" value="PP-bd_ACP"/>
</dbReference>
<feature type="domain" description="Carrier" evidence="14">
    <location>
        <begin position="4593"/>
        <end position="4669"/>
    </location>
</feature>
<dbReference type="InterPro" id="IPR036736">
    <property type="entry name" value="ACP-like_sf"/>
</dbReference>
<dbReference type="InterPro" id="IPR054514">
    <property type="entry name" value="RhiE-like_linker"/>
</dbReference>
<organism evidence="17 18">
    <name type="scientific">Paenibacillus alvei</name>
    <name type="common">Bacillus alvei</name>
    <dbReference type="NCBI Taxonomy" id="44250"/>
    <lineage>
        <taxon>Bacteria</taxon>
        <taxon>Bacillati</taxon>
        <taxon>Bacillota</taxon>
        <taxon>Bacilli</taxon>
        <taxon>Bacillales</taxon>
        <taxon>Paenibacillaceae</taxon>
        <taxon>Paenibacillus</taxon>
    </lineage>
</organism>
<dbReference type="InterPro" id="IPR049551">
    <property type="entry name" value="PKS_DH_C"/>
</dbReference>
<feature type="region of interest" description="C-terminal hotdog fold" evidence="12">
    <location>
        <begin position="5509"/>
        <end position="5661"/>
    </location>
</feature>
<comment type="function">
    <text evidence="2">Involved in some intermediate steps for the synthesis of the antibiotic polyketide bacillaene which is involved in secondary metabolism.</text>
</comment>
<comment type="cofactor">
    <cofactor evidence="1">
        <name>pantetheine 4'-phosphate</name>
        <dbReference type="ChEBI" id="CHEBI:47942"/>
    </cofactor>
</comment>
<dbReference type="InterPro" id="IPR049900">
    <property type="entry name" value="PKS_mFAS_DH"/>
</dbReference>
<feature type="domain" description="Ketosynthase family 3 (KS3)" evidence="15">
    <location>
        <begin position="551"/>
        <end position="966"/>
    </location>
</feature>
<dbReference type="InterPro" id="IPR057326">
    <property type="entry name" value="KR_dom"/>
</dbReference>
<dbReference type="Pfam" id="PF22336">
    <property type="entry name" value="RhiE-like_linker"/>
    <property type="match status" value="2"/>
</dbReference>
<dbReference type="Gene3D" id="1.10.1240.100">
    <property type="match status" value="4"/>
</dbReference>
<keyword evidence="11" id="KW-0511">Multifunctional enzyme</keyword>
<feature type="region of interest" description="Disordered" evidence="13">
    <location>
        <begin position="500"/>
        <end position="529"/>
    </location>
</feature>
<feature type="active site" description="Proton acceptor; for dehydratase activity" evidence="12">
    <location>
        <position position="3760"/>
    </location>
</feature>
<dbReference type="Pfam" id="PF21089">
    <property type="entry name" value="PKS_DH_N"/>
    <property type="match status" value="2"/>
</dbReference>
<feature type="region of interest" description="Disordered" evidence="13">
    <location>
        <begin position="3076"/>
        <end position="3112"/>
    </location>
</feature>
<feature type="domain" description="Ketosynthase family 3 (KS3)" evidence="15">
    <location>
        <begin position="3112"/>
        <end position="3523"/>
    </location>
</feature>
<comment type="subcellular location">
    <subcellularLocation>
        <location evidence="3">Cytoplasm</location>
    </subcellularLocation>
</comment>
<feature type="active site" description="Proton acceptor; for dehydratase activity" evidence="12">
    <location>
        <position position="5399"/>
    </location>
</feature>
<evidence type="ECO:0000256" key="10">
    <source>
        <dbReference type="ARBA" id="ARBA00022857"/>
    </source>
</evidence>
<dbReference type="UniPathway" id="UPA01003"/>
<protein>
    <recommendedName>
        <fullName evidence="19">Polyketide synthase</fullName>
    </recommendedName>
</protein>
<dbReference type="SMART" id="SM00825">
    <property type="entry name" value="PKS_KS"/>
    <property type="match status" value="4"/>
</dbReference>
<comment type="pathway">
    <text evidence="4">Antibiotic biosynthesis; bacillaene biosynthesis.</text>
</comment>
<dbReference type="Gene3D" id="1.10.1200.10">
    <property type="entry name" value="ACP-like"/>
    <property type="match status" value="5"/>
</dbReference>
<feature type="domain" description="Carrier" evidence="14">
    <location>
        <begin position="2968"/>
        <end position="3043"/>
    </location>
</feature>
<sequence>MHTVAGYDYIHLQKQHMHEMSELLVKLLWEQLCTIGEVADPAASISALKAKVNWNPMYDRWLDISLHFIKEHRNIAENDKLLHSLSSSSGSADSAWKEWERRKTAWTEDTNTKAQVILAETMLRALPQILTNRKTAAEIMFPNSALDLVEGIYKYNRIADYFNEKLADAIVLYIEEQLRQNSSRRIRMLEIGAGTGGTSATIFRKLEPYRQHIEEYCYTDVSKAFLLHAEQEYGAENPFLAYKLLNIEKPIAEQDFQPGHYHIVIAANVLHATKNMRHTIRNAKGLLQKNGLLLLNEITERTLFNHVTFGLLPGWWLYEDEKRRIPGCPGLYCDSWKKTLEMEGYRSVSFPAREAKEFGQQIIVAESDGRIRLIQKAASNSEGKAADPGASPMLVKASPAMNGQAEHHLHTSDSSVEAHVKQAIVRNISESLKVETHLIDHEQSFSDYGVDSITGVQLVQYINRTLEVDLESTDLFDYNSVNQLAKYILSRHSIALKKRLAQQSSSEPDKASQVIPIRQTKKKAAGDSQPNRFFRVNNGSAESINSTNEGKSAIAIIGMSGRFAGSASVDELWTHLANGTDLIREASRWNLAEHYPEGADYCKFGSFVDGIDRFDPLFFNISGIEATYMDPQQRIFLELAWSALEDAGYAGTGVQGKTCGVYVGSGGTDYLHILGDNPPAQAFWGNSGSLIPARIAYYLDLQGPAIAVDTACSSSLVAIHLACQALWAGEIDMALAGGVFIQSTPNLFLCSNRAGMLSPSGRCHTFDERADGFVPGEGAGAIVMKRLDDAIADGDHIYGVIRGSGINQDGTTNGITAPSAKSQERLERYVYDAFGIHPEQIQMVEAHGTGTQLGDPIEYKALSRSFRHYTSKEEYCALGSIKTNIGHLTVAAGIAGVIKILLSLKHKQIPPSLHYRVGNSNITFKGSPFYVNTSLRDWIVDGHAPRRAAVSSFGFSGTNAHMVIEEAPKVERIHSQQPGYLIALSARSPEQLRMQANQLVDYCFANASADIGNMSYTLLLGRRHMNCRLACVARNIDDLARLLKEWLDTGTARGLYVSFLNRNEQHLPGSAAHHGNESIQACKDTAHDAPRFLEYVATVADCYVQGCELEFVKWFEGGGYSRISLPTYPFAKERYWVPTPQSISVSKEKQDCAAASSSEQVQTLNAEENSAEILMLEPIWEERVSSIEAEMTFYAKHIVMLCGDAIIERLHERITTNWSEATCIRMFSEHTRVEHRYEDYALAAFTEVQTLIRSKPEECVLIQFVVPRDGAGQLYAGLAGLLKTGRLENPKLIGQLIEIEPREAEAEQWIEDLKKNGRNPSDAHIRYAQGKRWVSAWREHKQESFADSHSLANSALSTDIPMPWKSGGIYLITGGAGGLGFILANDIARQAKDAVLILSGRTELSDDKRAKLKQLEAAGTRVHYRKADVADRSAISRLMQEIRDTWGRLDGIIHCAGIIHDNYILKKSQEELNRVLAPKVNGTVILDEESKDMQLDFFLLFSSLTGMLGNPGQADYAMANAFMDRYADYRSELVDAKQRHGVSISINWPLWKDGGMQVGEQIEAMMRQAAGMVGMTSDIGLQALYRALFHGKNRLMVLAGDGSKLRHYFLQGNAVDTEKATGADAQSAEHALDTRRLKELTLSRFRSFFAEEIKVGMDQIDVNEPLEHYGLDSVLVMQLNDRLERIFGAISKTLFYEYRTLREVANGLAANYPAKCAEWTGYNEAAATASAPTLSISKNQADQDVSNRLQVSKERLAIDCSVGADEAITANEPIAIIGLSGRYPQAPDLKTFWRNLAQGKDCISEIPVDRWPLDHFYDANRKTAFTSVKSYSKWGGFIDGFAEFDPRFFNISPREAMNIDPQERLFVMSCWEALEDAGYTKEQLSTRHKGRVGVYAGVTKTGYALHGQACIGKGGELFPFTSFGSIANRVSYLLDLKGPSMPIDTMCSSSLTAMHIACEHLRHGECEIAIAGGVNLYLHPSTYVELCGGQMLSSDGKCKSFGAGADGFVPGEGAGALILKPLSRAIADEDHIYAVIRATSMNHGGKTNGYRVPNPAAQGELVREAMDKAGVHARSISYIEAHGTGTELGDPIEITGLRQAFAADTADTGFCAIGSVKSNIGHLEAAAGIAGMTKVILQMKHGMLAPSLHAAELNPNISFSGTPFAVQRELGEWKRPVVDMDGELREFPRIAGVSSFGAGGVNAHVIVEEYIYPPEIKPPSAVSSQLSTLIVLSAKNEERLIAKAKQLLSYLNEESCTESDMANLAYTLQIGREAMDERLALIAGSLEELRRKLNGYVEGQSNLQAAYRGNAKRNKEALALFATDEDRIEIIDKWIERGLYAKLLEYWAKGFYVDWEKLYAGSIDKPRRISLPAYPFANERYWIPAALEAQPQPSVSSSPDSMHAQPPFVDDSMLVQPMLSDDSETDSQQPTEAKEEHETMIFEEVWREQEITDLSLRSLADMKSVVCFLSDASHQQGISEALWMNHPQTNVICISVGAGFRREASDRYCIRPDEAQSYKDAFRCIREEHEDVDAVLYLWAIEDGSRIRDFSGILYMLQAMQAERVKPKRLLLAGDFRDGLDYCYLDSWNGFKQSLRLVMPKTQIHVICRDAEEETLRNAESATKRQMALFVKELQIETAQSVLYRQGKRYTSQVMPIDPEPACDQSRIRSIRSGGTYLITGGAGGLGLVFAEALAENYRANLILIGRSFLNADKQAAIRRLEDLGSQILYVQADVCDLDGMRKGIMLGKQRFGVIHGVIHAAGVMSSQHVFEKSMEDFGRIAAPKITGTLMLDEALKGEALDFICYFSSTSAIIGDFGSCDYAVANRFQMSYGQYRNRIEAGRALVINWPLWKYGGMGFGNDSAMQLYMKTSGQRLLENDEGISLFEQLLSQPKTQYMVLAGQRERVHRFLGIPKPVEASLKNPVSCGQQAKSREPEQSQQPDQANPGRTLGAAGIGRGPGMKGLSVEKCVEWDLKQLAGQLLHIPEEQLDIEDHLGEFGFDSIGLADYAEKIAMHYCIDMSPALFFEYSTLRQVTAYIVSAFSETIQAFYGEEELREAAAEASSVPLSVLEAPKVSGEHSTAGREEAASPLRLDNSDSNSEPYGNSAPDNAEPIAIIGMSGRFPQARTIEELWNIFVEGREVIADMAEMRPYIRETLHSECIGGFVPGVDEFDPLFFEISPREAESMDPRQRLLLQEAWNALEDAGYGKKQLQQNAIGLFVGIENNDDYVKLVSTDAPITSNHNAVLAARLSYFLNLTGPNMAINTACSSGLVAVHQACMSLWLGECDAAMAAGVGLMLSVEPFEAMRRAGMLSAEGRCYAFDRRANGMVPGEAVAALVLKRLSRAEADGDPIYAVIRGSGINYDGKTNGITAPSALAQANLIKDVYRKYNINAEEIDYVVTHGTGTKLGDPVEVNALVNAFRALTGKEHYCAITSTKTNLGHTLAASGIVSLISLVQAMRHSTIPASLHFEQENEYIHWKNSPFYVNTQNRAWAEYGDRERMGAVSSFGMSGTNAHLVVQSYARAGKARLTNAATNAAPYLLPLSAKTEEALQEKIQQMIAYLNGRTRHTQVAETNIGQDLSEISCTLLEGRHHFNHRCAIVVADHEDAIHAWTQAGQMAKRPNIFRGNVPRDFEGQTALRQYMRDLMRQSKETNLDARKHQEILCAVAELYCQGYDIPSEHMSGENIGRPSRIHLPTYPFAREPYWAEGNLSNLTVNPANQPATQWLHPLLQANTSSFTEQRFSSTFTGEEFFLRDHQVMGRKVLPGVAYLEMARAAAEYATGMPNHDAANAQQPHVMVRLKHVAWIQPLDVEDGPVQLHIGLYPEDDGEISYEIYREEAITGERKVHGQGRAFFHKLEAEMPQLDIAAIQAKCNQRQLGGSDCYEAFEAIGLSYGEGHRGIERVYCGQGQVLAKLRLPRHAANMAKQFVLHPGMMDSALQAAIGLSVDDETEGSVARRPALPFALDELAIYAPYTTEMWARLRHCEGTTAAAKLQKLDIELCDEHGRVCVRMSGFASRLFTGESNNNLATSAGTETILLEPVWKVKEADKSTQPDYGRHIVMLAAPGYGLHEHLAKAMPEAECRRLLPNDGAGKEYESCAVQLFECIQEVIRSKQDGNVLIQLVVPNEGERSLLAGLAGMIKTARLENPKIIGQLIQVSMQEGGTELLQKLKENQHCADDIRIRYAQGKRWIETWKEWNVPQETEKPWKDGGLYVISGGAGGLGLIFAQEIAQQTAQATLILMGRTKLTADKQERLLELNALGARAVYRQVDVADKEAVGQFMQQLRIEFGSPNGIIHCAGVIRDNYILMKHSRELEEVLAPKVAGVSHLDEASKDDDLDFFFLFSSIAGAMGNPGQADYAAANAFMDRYAELRQHMVAASERKGRTLSINWPLWKEGGMRVGEAVENRMTEQTGMLPLDVKTGLEIFYQAFASGKTQMAAVHGQVTRMGELIKTEGALPLAVPIAKQTTLRTSAETAVRVSNQNRYVDGTVTPDHVEAFLLQAISDMLKVKAADIDADVEFTEYGLDQAMLAELATIVNRTYRIDLPTTIFYDHETVNRFAAYLSGAPFSLIGNKENHHETSANGADKLLEKAEHFLKKLLSSVLKLPEKRIEADAPLELYGIDSLMVMQLTDRLETVFGSLSKTLFFEYQTIRELTAYFLQSHWATLVGLLNMKTEAAPALLTKGTALQAERSLEHPVPARMKRRYAQIPPQVAQQGQSAKSADGSLDIAIIGLSGRYPGAANVDQFWDNLRNGKDCITEVPKDRWDYNLYVDENKNKMIGGKWGGFIEGVDRFDPLFFNISPREAEVMDPQERLFLECVYETIEDAGYTRESLSAHRDREIAGQVGVFVGVMYEEYQLYGAQAQTKGMPFALSGSPASIANRVSYYFNFHGPSMAVDTMCSSSLTSIHLACQSLQKNECELAIAGGVNVSVHPNKYLMLTQGNFLSSKGRCESFGEGGDGYVPGEGVGAVLLKPLSKAIADGDHIYGVIKATAVNHGGKTNGYTVPNPNAQASVIGKALAEADIHPRSVSYLEAHGTGTSLGDPIEIAGLVKAFRAQTPENQFCAIGSAKSNIGHCESAAGIAGVTKVLLQLKHRQLAPSLYSATLNPNIDFSETPFAVQQELAEWKRPLMEEQDGQVREYPRLAGISSFGAGGSNAHVIIEEYLPADATGDDVALSSNHSPEPAVIVLSAKNEERLQVQVRQLMTAIRETGYTDNQLPDIAYTLQVGREAMEERLAIITDSMKDLEAKLRVYAEGSDDIENLYRGQVKRGNDMLTAFAADEELQEAVGKWCERRKYDKLLELWVKGLHVDWSKLHRSGQPRKMSLPTYPFARERYWVPQMEAKTDRATITLSASPESGPQLHPLLHRNTSNLTENRFSSLFTGAEFFLDDHRVNRQRVLPGAAHLEMARAAVEQVAELADGDGVAIRLKHVAWPAPLLLDEQPVETHLTLSLEENLEIRYEIYSALADSEERAVFSRGRAILCEASEAPRLNLAALRSECNQALMTGSECYGIYERLGITYGTGHQGIDCLYVGQKQVLAKLVLPTHLSDTISHYVLHPSLIDSALQASIGLFAGGMATGTEEPAISLPFALDELEIFAPCTTDMWANIRYSDDSKANGKVRKLDIELCNEEGSVSVRITGFSSRIMHNEAEVSTPLSHIEAVLLEPCWQEQPATSESPVRDYDQHLVFLTEPFDQQYEQLDGLMPEAEWILLHAADKGIEQLYEHCAEQLFQHVQTLILSKPAGRILIQLITATDGERQVLAGLAGLLKTARQENPQIFGQLIETMADDKASGIIEKVHENSLLSEDIHIRYEAGTRLVESWIEVRDAMRDEAAIPWKAGGLYLITGGAGGLGLLFAQEIARHAPGATLILTGRSELGKEKQAGLAKLKDLGAEAIYMQTDVSDRLAVNGLIRDICDKFGQLNGIIHSAGVIRDNYLLKKHLHELGEVLAPKVAGTSFLDEATKNLNMDFFILFSSLTGATGNPGQADYAMANAFMDRFAKHRNELVALGMRYGHTVSINWPLWKEGGMQVDAETEKRMLQKTGLIPLRTFTGVKALYLALASHKSQIIVLEGDMQRLAPMIGRQNDDNAMITERAEELEDSEDEFFLSLIKQIAKDELTVESLEQFINMGS</sequence>
<dbReference type="SUPFAM" id="SSF53901">
    <property type="entry name" value="Thiolase-like"/>
    <property type="match status" value="4"/>
</dbReference>
<evidence type="ECO:0000256" key="11">
    <source>
        <dbReference type="ARBA" id="ARBA00023268"/>
    </source>
</evidence>
<dbReference type="GO" id="GO:0006633">
    <property type="term" value="P:fatty acid biosynthetic process"/>
    <property type="evidence" value="ECO:0007669"/>
    <property type="project" value="InterPro"/>
</dbReference>
<dbReference type="Gene3D" id="3.40.50.720">
    <property type="entry name" value="NAD(P)-binding Rossmann-like Domain"/>
    <property type="match status" value="4"/>
</dbReference>
<dbReference type="Gene3D" id="3.10.129.110">
    <property type="entry name" value="Polyketide synthase dehydratase"/>
    <property type="match status" value="2"/>
</dbReference>
<dbReference type="InterPro" id="IPR036291">
    <property type="entry name" value="NAD(P)-bd_dom_sf"/>
</dbReference>
<evidence type="ECO:0000256" key="3">
    <source>
        <dbReference type="ARBA" id="ARBA00004496"/>
    </source>
</evidence>
<dbReference type="Pfam" id="PF00109">
    <property type="entry name" value="ketoacyl-synt"/>
    <property type="match status" value="4"/>
</dbReference>
<dbReference type="CDD" id="cd08953">
    <property type="entry name" value="KR_2_SDR_x"/>
    <property type="match status" value="4"/>
</dbReference>
<dbReference type="FunFam" id="1.10.1200.10:FF:000019">
    <property type="entry name" value="Phenolpthiocerol synthesis type-I polyketide synthase PPSA"/>
    <property type="match status" value="1"/>
</dbReference>
<dbReference type="Pfam" id="PF14765">
    <property type="entry name" value="PS-DH"/>
    <property type="match status" value="2"/>
</dbReference>
<dbReference type="GO" id="GO:0004315">
    <property type="term" value="F:3-oxoacyl-[acyl-carrier-protein] synthase activity"/>
    <property type="evidence" value="ECO:0007669"/>
    <property type="project" value="InterPro"/>
</dbReference>
<dbReference type="GO" id="GO:0005886">
    <property type="term" value="C:plasma membrane"/>
    <property type="evidence" value="ECO:0007669"/>
    <property type="project" value="TreeGrafter"/>
</dbReference>
<keyword evidence="10" id="KW-0521">NADP</keyword>
<evidence type="ECO:0000259" key="15">
    <source>
        <dbReference type="PROSITE" id="PS52004"/>
    </source>
</evidence>
<feature type="region of interest" description="N-terminal hotdog fold" evidence="12">
    <location>
        <begin position="3731"/>
        <end position="3863"/>
    </location>
</feature>
<dbReference type="CDD" id="cd00833">
    <property type="entry name" value="PKS"/>
    <property type="match status" value="4"/>
</dbReference>
<dbReference type="InterPro" id="IPR042104">
    <property type="entry name" value="PKS_dehydratase_sf"/>
</dbReference>
<evidence type="ECO:0000256" key="4">
    <source>
        <dbReference type="ARBA" id="ARBA00004789"/>
    </source>
</evidence>
<dbReference type="GO" id="GO:0071770">
    <property type="term" value="P:DIM/DIP cell wall layer assembly"/>
    <property type="evidence" value="ECO:0007669"/>
    <property type="project" value="TreeGrafter"/>
</dbReference>
<dbReference type="PROSITE" id="PS52004">
    <property type="entry name" value="KS3_2"/>
    <property type="match status" value="4"/>
</dbReference>
<dbReference type="Pfam" id="PF08242">
    <property type="entry name" value="Methyltransf_12"/>
    <property type="match status" value="1"/>
</dbReference>
<keyword evidence="7" id="KW-0597">Phosphoprotein</keyword>
<dbReference type="SMART" id="SM00823">
    <property type="entry name" value="PKS_PP"/>
    <property type="match status" value="5"/>
</dbReference>
<dbReference type="SUPFAM" id="SSF51735">
    <property type="entry name" value="NAD(P)-binding Rossmann-fold domains"/>
    <property type="match status" value="4"/>
</dbReference>
<dbReference type="Gene3D" id="3.40.47.10">
    <property type="match status" value="4"/>
</dbReference>
<dbReference type="Pfam" id="PF08659">
    <property type="entry name" value="KR"/>
    <property type="match status" value="4"/>
</dbReference>
<evidence type="ECO:0000313" key="18">
    <source>
        <dbReference type="Proteomes" id="UP000304148"/>
    </source>
</evidence>
<evidence type="ECO:0000256" key="1">
    <source>
        <dbReference type="ARBA" id="ARBA00001957"/>
    </source>
</evidence>
<reference evidence="18" key="1">
    <citation type="submission" date="2018-08" db="EMBL/GenBank/DDBJ databases">
        <authorList>
            <person name="Chevrot R."/>
        </authorList>
    </citation>
    <scope>NUCLEOTIDE SEQUENCE [LARGE SCALE GENOMIC DNA]</scope>
</reference>
<evidence type="ECO:0000256" key="9">
    <source>
        <dbReference type="ARBA" id="ARBA00022737"/>
    </source>
</evidence>
<dbReference type="RefSeq" id="WP_138185882.1">
    <property type="nucleotide sequence ID" value="NZ_LS992241.1"/>
</dbReference>
<dbReference type="InterPro" id="IPR013968">
    <property type="entry name" value="PKS_KR"/>
</dbReference>
<dbReference type="InterPro" id="IPR020841">
    <property type="entry name" value="PKS_Beta-ketoAc_synthase_dom"/>
</dbReference>
<dbReference type="CDD" id="cd02440">
    <property type="entry name" value="AdoMet_MTases"/>
    <property type="match status" value="1"/>
</dbReference>
<dbReference type="SMART" id="SM00826">
    <property type="entry name" value="PKS_DH"/>
    <property type="match status" value="2"/>
</dbReference>
<dbReference type="InterPro" id="IPR029063">
    <property type="entry name" value="SAM-dependent_MTases_sf"/>
</dbReference>
<dbReference type="InterPro" id="IPR020807">
    <property type="entry name" value="PKS_DH"/>
</dbReference>
<feature type="domain" description="Ketosynthase family 3 (KS3)" evidence="15">
    <location>
        <begin position="1771"/>
        <end position="2209"/>
    </location>
</feature>
<dbReference type="GO" id="GO:0005737">
    <property type="term" value="C:cytoplasm"/>
    <property type="evidence" value="ECO:0007669"/>
    <property type="project" value="UniProtKB-SubCell"/>
</dbReference>
<dbReference type="FunFam" id="3.40.47.10:FF:000019">
    <property type="entry name" value="Polyketide synthase type I"/>
    <property type="match status" value="3"/>
</dbReference>
<feature type="active site" description="Proton donor; for dehydratase activity" evidence="12">
    <location>
        <position position="5571"/>
    </location>
</feature>
<accession>A0A383RBG9</accession>
<evidence type="ECO:0000313" key="17">
    <source>
        <dbReference type="EMBL" id="SYX83884.1"/>
    </source>
</evidence>
<dbReference type="InterPro" id="IPR013217">
    <property type="entry name" value="Methyltransf_12"/>
</dbReference>
<keyword evidence="8" id="KW-0808">Transferase</keyword>
<gene>
    <name evidence="17" type="ORF">PBLR_12306</name>
</gene>
<feature type="region of interest" description="C-terminal hotdog fold" evidence="12">
    <location>
        <begin position="3878"/>
        <end position="4030"/>
    </location>
</feature>
<evidence type="ECO:0000256" key="13">
    <source>
        <dbReference type="SAM" id="MobiDB-lite"/>
    </source>
</evidence>
<feature type="domain" description="Carrier" evidence="14">
    <location>
        <begin position="1639"/>
        <end position="1712"/>
    </location>
</feature>
<evidence type="ECO:0000256" key="2">
    <source>
        <dbReference type="ARBA" id="ARBA00003299"/>
    </source>
</evidence>
<dbReference type="InterPro" id="IPR050091">
    <property type="entry name" value="PKS_NRPS_Biosynth_Enz"/>
</dbReference>
<evidence type="ECO:0000256" key="5">
    <source>
        <dbReference type="ARBA" id="ARBA00022450"/>
    </source>
</evidence>
<dbReference type="Pfam" id="PF02801">
    <property type="entry name" value="Ketoacyl-synt_C"/>
    <property type="match status" value="4"/>
</dbReference>
<feature type="domain" description="PKS/mFAS DH" evidence="16">
    <location>
        <begin position="3731"/>
        <end position="4030"/>
    </location>
</feature>
<dbReference type="Proteomes" id="UP000304148">
    <property type="component" value="Chromosome"/>
</dbReference>
<dbReference type="Pfam" id="PF00550">
    <property type="entry name" value="PP-binding"/>
    <property type="match status" value="5"/>
</dbReference>
<dbReference type="Pfam" id="PF22621">
    <property type="entry name" value="CurL-like_PKS_C"/>
    <property type="match status" value="2"/>
</dbReference>
<dbReference type="EMBL" id="LS992241">
    <property type="protein sequence ID" value="SYX83884.1"/>
    <property type="molecule type" value="Genomic_DNA"/>
</dbReference>
<dbReference type="GO" id="GO:0031177">
    <property type="term" value="F:phosphopantetheine binding"/>
    <property type="evidence" value="ECO:0007669"/>
    <property type="project" value="InterPro"/>
</dbReference>
<dbReference type="InterPro" id="IPR014031">
    <property type="entry name" value="Ketoacyl_synth_C"/>
</dbReference>
<evidence type="ECO:0000256" key="8">
    <source>
        <dbReference type="ARBA" id="ARBA00022679"/>
    </source>
</evidence>
<dbReference type="GO" id="GO:0004312">
    <property type="term" value="F:fatty acid synthase activity"/>
    <property type="evidence" value="ECO:0007669"/>
    <property type="project" value="TreeGrafter"/>
</dbReference>
<dbReference type="InterPro" id="IPR020806">
    <property type="entry name" value="PKS_PP-bd"/>
</dbReference>
<dbReference type="Gene3D" id="3.40.50.150">
    <property type="entry name" value="Vaccinia Virus protein VP39"/>
    <property type="match status" value="1"/>
</dbReference>
<dbReference type="SMART" id="SM01294">
    <property type="entry name" value="PKS_PP_betabranch"/>
    <property type="match status" value="2"/>
</dbReference>
<evidence type="ECO:0000259" key="16">
    <source>
        <dbReference type="PROSITE" id="PS52019"/>
    </source>
</evidence>
<evidence type="ECO:0000256" key="12">
    <source>
        <dbReference type="PROSITE-ProRule" id="PRU01363"/>
    </source>
</evidence>
<feature type="region of interest" description="Disordered" evidence="13">
    <location>
        <begin position="2921"/>
        <end position="2955"/>
    </location>
</feature>
<dbReference type="SUPFAM" id="SSF53335">
    <property type="entry name" value="S-adenosyl-L-methionine-dependent methyltransferases"/>
    <property type="match status" value="1"/>
</dbReference>
<dbReference type="PROSITE" id="PS00012">
    <property type="entry name" value="PHOSPHOPANTETHEINE"/>
    <property type="match status" value="1"/>
</dbReference>
<dbReference type="InterPro" id="IPR014030">
    <property type="entry name" value="Ketoacyl_synth_N"/>
</dbReference>
<dbReference type="InterPro" id="IPR016039">
    <property type="entry name" value="Thiolase-like"/>
</dbReference>
<name>A0A383RBG9_PAEAL</name>
<dbReference type="PROSITE" id="PS52019">
    <property type="entry name" value="PKS_MFAS_DH"/>
    <property type="match status" value="2"/>
</dbReference>